<feature type="region of interest" description="Disordered" evidence="1">
    <location>
        <begin position="90"/>
        <end position="119"/>
    </location>
</feature>
<feature type="compositionally biased region" description="Gly residues" evidence="1">
    <location>
        <begin position="102"/>
        <end position="111"/>
    </location>
</feature>
<gene>
    <name evidence="2" type="ORF">K470DRAFT_273791</name>
</gene>
<feature type="compositionally biased region" description="Low complexity" evidence="1">
    <location>
        <begin position="29"/>
        <end position="38"/>
    </location>
</feature>
<sequence>MLDPTTSPASEPHRVSWNEIKRVFHMPRSSISSTTSSSRDVSPKKGSSPMRNASRSLRSRTSRANVLQSEGQSARKSSFASLRLFTAFQERRAESGDESGNAKGGGFGGEEGLNEEEGGEVGIPTVEKVENLLPMAPPTKIPDFRPQGLNCQKCYYFTREDCKGYIIGGQPGDVCEPCLDAGRFGDGFD</sequence>
<accession>A0A6A7CBA6</accession>
<name>A0A6A7CBA6_9PEZI</name>
<organism evidence="2 3">
    <name type="scientific">Piedraia hortae CBS 480.64</name>
    <dbReference type="NCBI Taxonomy" id="1314780"/>
    <lineage>
        <taxon>Eukaryota</taxon>
        <taxon>Fungi</taxon>
        <taxon>Dikarya</taxon>
        <taxon>Ascomycota</taxon>
        <taxon>Pezizomycotina</taxon>
        <taxon>Dothideomycetes</taxon>
        <taxon>Dothideomycetidae</taxon>
        <taxon>Capnodiales</taxon>
        <taxon>Piedraiaceae</taxon>
        <taxon>Piedraia</taxon>
    </lineage>
</organism>
<keyword evidence="3" id="KW-1185">Reference proteome</keyword>
<dbReference type="EMBL" id="MU005957">
    <property type="protein sequence ID" value="KAF2864452.1"/>
    <property type="molecule type" value="Genomic_DNA"/>
</dbReference>
<dbReference type="OrthoDB" id="3884218at2759"/>
<feature type="region of interest" description="Disordered" evidence="1">
    <location>
        <begin position="1"/>
        <end position="77"/>
    </location>
</feature>
<proteinExistence type="predicted"/>
<protein>
    <submittedName>
        <fullName evidence="2">Uncharacterized protein</fullName>
    </submittedName>
</protein>
<feature type="compositionally biased region" description="Basic and acidic residues" evidence="1">
    <location>
        <begin position="11"/>
        <end position="22"/>
    </location>
</feature>
<dbReference type="AlphaFoldDB" id="A0A6A7CBA6"/>
<reference evidence="2" key="1">
    <citation type="journal article" date="2020" name="Stud. Mycol.">
        <title>101 Dothideomycetes genomes: a test case for predicting lifestyles and emergence of pathogens.</title>
        <authorList>
            <person name="Haridas S."/>
            <person name="Albert R."/>
            <person name="Binder M."/>
            <person name="Bloem J."/>
            <person name="Labutti K."/>
            <person name="Salamov A."/>
            <person name="Andreopoulos B."/>
            <person name="Baker S."/>
            <person name="Barry K."/>
            <person name="Bills G."/>
            <person name="Bluhm B."/>
            <person name="Cannon C."/>
            <person name="Castanera R."/>
            <person name="Culley D."/>
            <person name="Daum C."/>
            <person name="Ezra D."/>
            <person name="Gonzalez J."/>
            <person name="Henrissat B."/>
            <person name="Kuo A."/>
            <person name="Liang C."/>
            <person name="Lipzen A."/>
            <person name="Lutzoni F."/>
            <person name="Magnuson J."/>
            <person name="Mondo S."/>
            <person name="Nolan M."/>
            <person name="Ohm R."/>
            <person name="Pangilinan J."/>
            <person name="Park H.-J."/>
            <person name="Ramirez L."/>
            <person name="Alfaro M."/>
            <person name="Sun H."/>
            <person name="Tritt A."/>
            <person name="Yoshinaga Y."/>
            <person name="Zwiers L.-H."/>
            <person name="Turgeon B."/>
            <person name="Goodwin S."/>
            <person name="Spatafora J."/>
            <person name="Crous P."/>
            <person name="Grigoriev I."/>
        </authorList>
    </citation>
    <scope>NUCLEOTIDE SEQUENCE</scope>
    <source>
        <strain evidence="2">CBS 480.64</strain>
    </source>
</reference>
<evidence type="ECO:0000256" key="1">
    <source>
        <dbReference type="SAM" id="MobiDB-lite"/>
    </source>
</evidence>
<evidence type="ECO:0000313" key="2">
    <source>
        <dbReference type="EMBL" id="KAF2864452.1"/>
    </source>
</evidence>
<feature type="compositionally biased region" description="Polar residues" evidence="1">
    <location>
        <begin position="64"/>
        <end position="77"/>
    </location>
</feature>
<evidence type="ECO:0000313" key="3">
    <source>
        <dbReference type="Proteomes" id="UP000799421"/>
    </source>
</evidence>
<dbReference type="Proteomes" id="UP000799421">
    <property type="component" value="Unassembled WGS sequence"/>
</dbReference>